<organism evidence="6 7">
    <name type="scientific">Panicum miliaceum</name>
    <name type="common">Proso millet</name>
    <name type="synonym">Broomcorn millet</name>
    <dbReference type="NCBI Taxonomy" id="4540"/>
    <lineage>
        <taxon>Eukaryota</taxon>
        <taxon>Viridiplantae</taxon>
        <taxon>Streptophyta</taxon>
        <taxon>Embryophyta</taxon>
        <taxon>Tracheophyta</taxon>
        <taxon>Spermatophyta</taxon>
        <taxon>Magnoliopsida</taxon>
        <taxon>Liliopsida</taxon>
        <taxon>Poales</taxon>
        <taxon>Poaceae</taxon>
        <taxon>PACMAD clade</taxon>
        <taxon>Panicoideae</taxon>
        <taxon>Panicodae</taxon>
        <taxon>Paniceae</taxon>
        <taxon>Panicinae</taxon>
        <taxon>Panicum</taxon>
        <taxon>Panicum sect. Panicum</taxon>
    </lineage>
</organism>
<dbReference type="GO" id="GO:0005886">
    <property type="term" value="C:plasma membrane"/>
    <property type="evidence" value="ECO:0007669"/>
    <property type="project" value="TreeGrafter"/>
</dbReference>
<protein>
    <recommendedName>
        <fullName evidence="8">Ethylene-insensitive protein 2-like</fullName>
    </recommendedName>
</protein>
<dbReference type="EMBL" id="PQIB02000001">
    <property type="protein sequence ID" value="RLN41446.1"/>
    <property type="molecule type" value="Genomic_DNA"/>
</dbReference>
<dbReference type="PRINTS" id="PR00447">
    <property type="entry name" value="NATRESASSCMP"/>
</dbReference>
<accession>A0A3L6TP55</accession>
<dbReference type="GO" id="GO:0005384">
    <property type="term" value="F:manganese ion transmembrane transporter activity"/>
    <property type="evidence" value="ECO:0007669"/>
    <property type="project" value="TreeGrafter"/>
</dbReference>
<evidence type="ECO:0000313" key="6">
    <source>
        <dbReference type="EMBL" id="RLN41446.1"/>
    </source>
</evidence>
<evidence type="ECO:0000256" key="1">
    <source>
        <dbReference type="ARBA" id="ARBA00004141"/>
    </source>
</evidence>
<keyword evidence="4" id="KW-1133">Transmembrane helix</keyword>
<dbReference type="STRING" id="4540.A0A3L6TP55"/>
<dbReference type="PANTHER" id="PTHR11706">
    <property type="entry name" value="SOLUTE CARRIER PROTEIN FAMILY 11 MEMBER"/>
    <property type="match status" value="1"/>
</dbReference>
<dbReference type="PANTHER" id="PTHR11706:SF83">
    <property type="entry name" value="ETHYLENE-INSENSITIVE PROTEIN 2"/>
    <property type="match status" value="1"/>
</dbReference>
<evidence type="ECO:0000313" key="7">
    <source>
        <dbReference type="Proteomes" id="UP000275267"/>
    </source>
</evidence>
<dbReference type="GO" id="GO:0015086">
    <property type="term" value="F:cadmium ion transmembrane transporter activity"/>
    <property type="evidence" value="ECO:0007669"/>
    <property type="project" value="TreeGrafter"/>
</dbReference>
<dbReference type="Pfam" id="PF01566">
    <property type="entry name" value="Nramp"/>
    <property type="match status" value="2"/>
</dbReference>
<evidence type="ECO:0008006" key="8">
    <source>
        <dbReference type="Google" id="ProtNLM"/>
    </source>
</evidence>
<dbReference type="GO" id="GO:0034755">
    <property type="term" value="P:iron ion transmembrane transport"/>
    <property type="evidence" value="ECO:0007669"/>
    <property type="project" value="TreeGrafter"/>
</dbReference>
<comment type="similarity">
    <text evidence="2">Belongs to the NRAMP (TC 2.A.55) family.</text>
</comment>
<dbReference type="OrthoDB" id="409173at2759"/>
<comment type="caution">
    <text evidence="6">The sequence shown here is derived from an EMBL/GenBank/DDBJ whole genome shotgun (WGS) entry which is preliminary data.</text>
</comment>
<sequence>MNAVRSIESLAAGDGQHNLFRTLGPTLLISMAYIDLGKWLVAVDAGSRFGYDLVLLVLLFNFSAILCQYLSTCIGMVTGKNLAEICCQEYSQVICVVLGLQAWISLLTAELTMIAGVAVGFNLVFEHDDLITAICFASVVVNLLPYTLFRLDRRVAGMLNACIAGFTLLCFVLGLLISHPQTPVNMDVMFPKLSGESAYSLMALLGSNIIVHNFYTHSSFVQVQRRSSILTLASLFHDHLFSILFIFTGIFLVNYILLSSAADESSATVVMNFQDAMELMHQIFTNPVAPIVLLVILLFSSHIISLTCIVSSDVISENFFGIKLPLSAHHLLPKGFAMILTIYCAKVAGPGGIYQSLIMCPVIQAMLLPSSVIPILRISSSRLLMGRYRVSLYVELLAFLAFLLALFTNIIFAAEILFGDSTWTNNLKGDSGSPVILPYSVIVLISCASIAFTLFLAVTPLKSANCRHSSWFKLVFEYDDLMTVIWFTSVVVNLLPYTMSLLDKRMAGMFNTYLAGFTLVCFVLGLLVSHPNTPVDMNVMFPKLSGESAYSLMALLGTNIIVHSFYTHSSVVQVQRRFPVLTLGSLFHEHFFSIVLSFSGIFLVNYILLSSAADESKNAMAIHFQEAVQLMNQVSGRPRPTPGLPSAMASSTRLGTAAAAFPRGSVAGRLWGQRSAAKIFTNPVAPIVLLVILVFSVHIISMTCIIGSDVISENLFGVKLPLFAHHILPKVLAMMTTIYHAKVAGSDGLYQLLIMCPVIQAMFLPASVIPVFRVSSSRLLMGRYKMSLYVEILAFLAFLLTLFTNIIFTAEILFGDSTWTNDLKEILEALFYFLMLL</sequence>
<reference evidence="7" key="1">
    <citation type="journal article" date="2019" name="Nat. Commun.">
        <title>The genome of broomcorn millet.</title>
        <authorList>
            <person name="Zou C."/>
            <person name="Miki D."/>
            <person name="Li D."/>
            <person name="Tang Q."/>
            <person name="Xiao L."/>
            <person name="Rajput S."/>
            <person name="Deng P."/>
            <person name="Jia W."/>
            <person name="Huang R."/>
            <person name="Zhang M."/>
            <person name="Sun Y."/>
            <person name="Hu J."/>
            <person name="Fu X."/>
            <person name="Schnable P.S."/>
            <person name="Li F."/>
            <person name="Zhang H."/>
            <person name="Feng B."/>
            <person name="Zhu X."/>
            <person name="Liu R."/>
            <person name="Schnable J.C."/>
            <person name="Zhu J.-K."/>
            <person name="Zhang H."/>
        </authorList>
    </citation>
    <scope>NUCLEOTIDE SEQUENCE [LARGE SCALE GENOMIC DNA]</scope>
</reference>
<evidence type="ECO:0000256" key="2">
    <source>
        <dbReference type="ARBA" id="ARBA00009965"/>
    </source>
</evidence>
<keyword evidence="3" id="KW-0812">Transmembrane</keyword>
<evidence type="ECO:0000256" key="4">
    <source>
        <dbReference type="ARBA" id="ARBA00022989"/>
    </source>
</evidence>
<evidence type="ECO:0000256" key="5">
    <source>
        <dbReference type="ARBA" id="ARBA00023136"/>
    </source>
</evidence>
<dbReference type="AlphaFoldDB" id="A0A3L6TP55"/>
<keyword evidence="5" id="KW-0472">Membrane</keyword>
<comment type="subcellular location">
    <subcellularLocation>
        <location evidence="1">Membrane</location>
        <topology evidence="1">Multi-pass membrane protein</topology>
    </subcellularLocation>
</comment>
<proteinExistence type="inferred from homology"/>
<dbReference type="InterPro" id="IPR001046">
    <property type="entry name" value="NRAMP_fam"/>
</dbReference>
<evidence type="ECO:0000256" key="3">
    <source>
        <dbReference type="ARBA" id="ARBA00022692"/>
    </source>
</evidence>
<name>A0A3L6TP55_PANMI</name>
<keyword evidence="7" id="KW-1185">Reference proteome</keyword>
<dbReference type="Proteomes" id="UP000275267">
    <property type="component" value="Unassembled WGS sequence"/>
</dbReference>
<gene>
    <name evidence="6" type="ORF">C2845_PM01G31360</name>
</gene>